<evidence type="ECO:0000313" key="2">
    <source>
        <dbReference type="EMBL" id="CAG8797337.1"/>
    </source>
</evidence>
<protein>
    <submittedName>
        <fullName evidence="2">5625_t:CDS:1</fullName>
    </submittedName>
</protein>
<name>A0A9N9P8Q8_9GLOM</name>
<keyword evidence="3" id="KW-1185">Reference proteome</keyword>
<sequence length="181" mass="20864">MWFGVKPRCVTLELTKYYIKRGMFSNERFENTLEAILTTKVETKNANGLALLRYWEFAAIDQKEIGKDSFKVQDAIASNPANKSNAESSSANNLNVESSYTDKSSRPVNKLNSRRLVNELNSRLDDPEIVYRNIFFDTTDLYNYHPAEHEDSKIELQYLFARNLSQPSFVCILQQCVEDNS</sequence>
<feature type="compositionally biased region" description="Low complexity" evidence="1">
    <location>
        <begin position="80"/>
        <end position="99"/>
    </location>
</feature>
<evidence type="ECO:0000256" key="1">
    <source>
        <dbReference type="SAM" id="MobiDB-lite"/>
    </source>
</evidence>
<gene>
    <name evidence="2" type="ORF">DERYTH_LOCUS22661</name>
</gene>
<dbReference type="OrthoDB" id="2482065at2759"/>
<accession>A0A9N9P8Q8</accession>
<dbReference type="AlphaFoldDB" id="A0A9N9P8Q8"/>
<dbReference type="Proteomes" id="UP000789405">
    <property type="component" value="Unassembled WGS sequence"/>
</dbReference>
<feature type="non-terminal residue" evidence="2">
    <location>
        <position position="181"/>
    </location>
</feature>
<feature type="region of interest" description="Disordered" evidence="1">
    <location>
        <begin position="80"/>
        <end position="107"/>
    </location>
</feature>
<comment type="caution">
    <text evidence="2">The sequence shown here is derived from an EMBL/GenBank/DDBJ whole genome shotgun (WGS) entry which is preliminary data.</text>
</comment>
<proteinExistence type="predicted"/>
<organism evidence="2 3">
    <name type="scientific">Dentiscutata erythropus</name>
    <dbReference type="NCBI Taxonomy" id="1348616"/>
    <lineage>
        <taxon>Eukaryota</taxon>
        <taxon>Fungi</taxon>
        <taxon>Fungi incertae sedis</taxon>
        <taxon>Mucoromycota</taxon>
        <taxon>Glomeromycotina</taxon>
        <taxon>Glomeromycetes</taxon>
        <taxon>Diversisporales</taxon>
        <taxon>Gigasporaceae</taxon>
        <taxon>Dentiscutata</taxon>
    </lineage>
</organism>
<evidence type="ECO:0000313" key="3">
    <source>
        <dbReference type="Proteomes" id="UP000789405"/>
    </source>
</evidence>
<reference evidence="2" key="1">
    <citation type="submission" date="2021-06" db="EMBL/GenBank/DDBJ databases">
        <authorList>
            <person name="Kallberg Y."/>
            <person name="Tangrot J."/>
            <person name="Rosling A."/>
        </authorList>
    </citation>
    <scope>NUCLEOTIDE SEQUENCE</scope>
    <source>
        <strain evidence="2">MA453B</strain>
    </source>
</reference>
<dbReference type="EMBL" id="CAJVPY010032056">
    <property type="protein sequence ID" value="CAG8797337.1"/>
    <property type="molecule type" value="Genomic_DNA"/>
</dbReference>